<dbReference type="Gene3D" id="1.10.10.60">
    <property type="entry name" value="Homeodomain-like"/>
    <property type="match status" value="1"/>
</dbReference>
<dbReference type="Proteomes" id="UP001157034">
    <property type="component" value="Unassembled WGS sequence"/>
</dbReference>
<reference evidence="3" key="1">
    <citation type="journal article" date="2019" name="Int. J. Syst. Evol. Microbiol.">
        <title>The Global Catalogue of Microorganisms (GCM) 10K type strain sequencing project: providing services to taxonomists for standard genome sequencing and annotation.</title>
        <authorList>
            <consortium name="The Broad Institute Genomics Platform"/>
            <consortium name="The Broad Institute Genome Sequencing Center for Infectious Disease"/>
            <person name="Wu L."/>
            <person name="Ma J."/>
        </authorList>
    </citation>
    <scope>NUCLEOTIDE SEQUENCE [LARGE SCALE GENOMIC DNA]</scope>
    <source>
        <strain evidence="3">NBRC 108894</strain>
    </source>
</reference>
<accession>A0ABQ6K7G0</accession>
<gene>
    <name evidence="2" type="ORF">GCM10025881_27260</name>
</gene>
<name>A0ABQ6K7G0_9MICO</name>
<dbReference type="EMBL" id="BSVB01000001">
    <property type="protein sequence ID" value="GMA95902.1"/>
    <property type="molecule type" value="Genomic_DNA"/>
</dbReference>
<proteinExistence type="predicted"/>
<evidence type="ECO:0000313" key="3">
    <source>
        <dbReference type="Proteomes" id="UP001157034"/>
    </source>
</evidence>
<keyword evidence="3" id="KW-1185">Reference proteome</keyword>
<dbReference type="SMART" id="SM00342">
    <property type="entry name" value="HTH_ARAC"/>
    <property type="match status" value="1"/>
</dbReference>
<dbReference type="InterPro" id="IPR018060">
    <property type="entry name" value="HTH_AraC"/>
</dbReference>
<evidence type="ECO:0000313" key="2">
    <source>
        <dbReference type="EMBL" id="GMA95902.1"/>
    </source>
</evidence>
<organism evidence="2 3">
    <name type="scientific">Pseudolysinimonas kribbensis</name>
    <dbReference type="NCBI Taxonomy" id="433641"/>
    <lineage>
        <taxon>Bacteria</taxon>
        <taxon>Bacillati</taxon>
        <taxon>Actinomycetota</taxon>
        <taxon>Actinomycetes</taxon>
        <taxon>Micrococcales</taxon>
        <taxon>Microbacteriaceae</taxon>
        <taxon>Pseudolysinimonas</taxon>
    </lineage>
</organism>
<evidence type="ECO:0000259" key="1">
    <source>
        <dbReference type="SMART" id="SM00342"/>
    </source>
</evidence>
<comment type="caution">
    <text evidence="2">The sequence shown here is derived from an EMBL/GenBank/DDBJ whole genome shotgun (WGS) entry which is preliminary data.</text>
</comment>
<protein>
    <submittedName>
        <fullName evidence="2">AraC family transcriptional regulator</fullName>
    </submittedName>
</protein>
<feature type="domain" description="HTH araC/xylS-type" evidence="1">
    <location>
        <begin position="133"/>
        <end position="215"/>
    </location>
</feature>
<sequence>MSGEGLAFEHRPSDSPFVERVWRSRSRATTTMISVARAHWDFVFWEGPDGVHAGIQGPESRASRAPVPPDSEFVGIRLALGARVRGLSMPSLVDGFLELPVEGRWFRLGADRVRLPEFAAAEEFVAHLVRKEALVVTDVADASVPERTRQRRYLATIGLPQRTVQQIERANVAAIRLRDGDGLPSAVAHESGYFDQPHLARSLRRFIGPSATELAGGAERHEPLSLLYKTGPRDDRYRPGHD</sequence>
<dbReference type="RefSeq" id="WP_284254587.1">
    <property type="nucleotide sequence ID" value="NZ_BAAAQO010000001.1"/>
</dbReference>